<comment type="subcellular location">
    <subcellularLocation>
        <location evidence="2 11">Endoplasmic reticulum membrane</location>
        <topology evidence="2 11">Single-pass type I membrane protein</topology>
    </subcellularLocation>
</comment>
<sequence length="601" mass="68537">MNTRALILLLIQVSVSVFGKINQDSIDSNIVIAKVERKIDIATHLVKTTTLITLENKGSSGIRSFLFSLDPSLKDNLSFLSAVTKENKDDKLDVKETNVAGHGDKRFYRITLPTTLDAGKTVTVDVEAVYAHVLKPYPSEITQAKKQLVVLDTNLYFYSPYVTKSQTTVVTTTNSNIESYTKIKPVTQSDNVITYGPFEEKAPFSESQLRVHEENNSPFLTVTSMERVIEVSLWGNIAVEEHIDMKHTGATLKGPFSRFDYQRQQDGYASIKTFKTSLPASARDVYYRDEIGNISTSNMRELDESVDVELRPRFPLFGGWKTRYFLGYNVPSYEYLYYKGDHYALKLRFVDHIYDDMVIDEVQVKIILPEGSKNIELKVPFDVERRGDEIHYTYLDTLGRPVVVLNKHNLVEQHIQDFELHFTFQKHLLLQEPLLVVGVFYFLFLAVIIYVRLDFAITKDEAKESRMRVSSLIDEVQSAHDRRSALYQSYDDAINKFKSSKDVTAFSASRKKIDADYKQLTQQIQNLQTQLKAEGSEAAEKVAQLQRLDTLYKEQIGLAITAAEKLVSGKLNRQQYLDTQAATTAKCDDTYKEMESLRAAL</sequence>
<evidence type="ECO:0000256" key="7">
    <source>
        <dbReference type="ARBA" id="ARBA00022729"/>
    </source>
</evidence>
<evidence type="ECO:0000256" key="6">
    <source>
        <dbReference type="ARBA" id="ARBA00022692"/>
    </source>
</evidence>
<keyword evidence="6 11" id="KW-0812">Transmembrane</keyword>
<dbReference type="GO" id="GO:0008250">
    <property type="term" value="C:oligosaccharyltransferase complex"/>
    <property type="evidence" value="ECO:0007669"/>
    <property type="project" value="UniProtKB-UniRule"/>
</dbReference>
<evidence type="ECO:0000256" key="1">
    <source>
        <dbReference type="ARBA" id="ARBA00002791"/>
    </source>
</evidence>
<dbReference type="GeneID" id="106054162"/>
<reference evidence="14" key="1">
    <citation type="submission" date="2025-08" db="UniProtKB">
        <authorList>
            <consortium name="RefSeq"/>
        </authorList>
    </citation>
    <scope>IDENTIFICATION</scope>
</reference>
<dbReference type="RefSeq" id="XP_055883591.1">
    <property type="nucleotide sequence ID" value="XM_056027616.1"/>
</dbReference>
<evidence type="ECO:0000313" key="13">
    <source>
        <dbReference type="Proteomes" id="UP001165740"/>
    </source>
</evidence>
<dbReference type="Pfam" id="PF04597">
    <property type="entry name" value="Ribophorin_I"/>
    <property type="match status" value="1"/>
</dbReference>
<keyword evidence="9 11" id="KW-1133">Transmembrane helix</keyword>
<evidence type="ECO:0000256" key="12">
    <source>
        <dbReference type="SAM" id="Coils"/>
    </source>
</evidence>
<evidence type="ECO:0000256" key="5">
    <source>
        <dbReference type="ARBA" id="ARBA00017611"/>
    </source>
</evidence>
<keyword evidence="13" id="KW-1185">Reference proteome</keyword>
<protein>
    <recommendedName>
        <fullName evidence="5 11">Dolichyl-diphosphooligosaccharide--protein glycosyltransferase subunit 1</fullName>
    </recommendedName>
</protein>
<dbReference type="GO" id="GO:0018279">
    <property type="term" value="P:protein N-linked glycosylation via asparagine"/>
    <property type="evidence" value="ECO:0007669"/>
    <property type="project" value="TreeGrafter"/>
</dbReference>
<comment type="similarity">
    <text evidence="4 11">Belongs to the OST1 family.</text>
</comment>
<evidence type="ECO:0000256" key="4">
    <source>
        <dbReference type="ARBA" id="ARBA00008905"/>
    </source>
</evidence>
<accession>A0A9W3A8U9</accession>
<feature type="transmembrane region" description="Helical" evidence="11">
    <location>
        <begin position="434"/>
        <end position="453"/>
    </location>
</feature>
<evidence type="ECO:0000256" key="2">
    <source>
        <dbReference type="ARBA" id="ARBA00004115"/>
    </source>
</evidence>
<comment type="pathway">
    <text evidence="3 11">Protein modification; protein glycosylation.</text>
</comment>
<dbReference type="AlphaFoldDB" id="A0A9W3A8U9"/>
<name>A0A9W3A8U9_BIOGL</name>
<comment type="subunit">
    <text evidence="11">Component of the oligosaccharyltransferase (OST) complex.</text>
</comment>
<evidence type="ECO:0000256" key="8">
    <source>
        <dbReference type="ARBA" id="ARBA00022824"/>
    </source>
</evidence>
<dbReference type="OMA" id="RYEYARE"/>
<proteinExistence type="inferred from homology"/>
<dbReference type="InterPro" id="IPR007676">
    <property type="entry name" value="Ribophorin_I"/>
</dbReference>
<feature type="chain" id="PRO_5041019689" description="Dolichyl-diphosphooligosaccharide--protein glycosyltransferase subunit 1" evidence="11">
    <location>
        <begin position="20"/>
        <end position="601"/>
    </location>
</feature>
<evidence type="ECO:0000256" key="9">
    <source>
        <dbReference type="ARBA" id="ARBA00022989"/>
    </source>
</evidence>
<organism evidence="13 14">
    <name type="scientific">Biomphalaria glabrata</name>
    <name type="common">Bloodfluke planorb</name>
    <name type="synonym">Freshwater snail</name>
    <dbReference type="NCBI Taxonomy" id="6526"/>
    <lineage>
        <taxon>Eukaryota</taxon>
        <taxon>Metazoa</taxon>
        <taxon>Spiralia</taxon>
        <taxon>Lophotrochozoa</taxon>
        <taxon>Mollusca</taxon>
        <taxon>Gastropoda</taxon>
        <taxon>Heterobranchia</taxon>
        <taxon>Euthyneura</taxon>
        <taxon>Panpulmonata</taxon>
        <taxon>Hygrophila</taxon>
        <taxon>Lymnaeoidea</taxon>
        <taxon>Planorbidae</taxon>
        <taxon>Biomphalaria</taxon>
    </lineage>
</organism>
<dbReference type="PANTHER" id="PTHR21049">
    <property type="entry name" value="RIBOPHORIN I"/>
    <property type="match status" value="1"/>
</dbReference>
<evidence type="ECO:0000256" key="3">
    <source>
        <dbReference type="ARBA" id="ARBA00004922"/>
    </source>
</evidence>
<gene>
    <name evidence="14" type="primary">LOC106054162</name>
</gene>
<feature type="signal peptide" evidence="11">
    <location>
        <begin position="1"/>
        <end position="19"/>
    </location>
</feature>
<keyword evidence="10 11" id="KW-0472">Membrane</keyword>
<comment type="function">
    <text evidence="1 11">Subunit of the oligosaccharyl transferase (OST) complex that catalyzes the initial transfer of a defined glycan (Glc(3)Man(9)GlcNAc(2) in eukaryotes) from the lipid carrier dolichol-pyrophosphate to an asparagine residue within an Asn-X-Ser/Thr consensus motif in nascent polypeptide chains, the first step in protein N-glycosylation. N-glycosylation occurs cotranslationally and the complex associates with the Sec61 complex at the channel-forming translocon complex that mediates protein translocation across the endoplasmic reticulum (ER). All subunits are required for a maximal enzyme activity.</text>
</comment>
<evidence type="ECO:0000256" key="11">
    <source>
        <dbReference type="RuleBase" id="RU361143"/>
    </source>
</evidence>
<keyword evidence="8 11" id="KW-0256">Endoplasmic reticulum</keyword>
<evidence type="ECO:0000313" key="14">
    <source>
        <dbReference type="RefSeq" id="XP_055883591.1"/>
    </source>
</evidence>
<dbReference type="PANTHER" id="PTHR21049:SF0">
    <property type="entry name" value="DOLICHYL-DIPHOSPHOOLIGOSACCHARIDE--PROTEIN GLYCOSYLTRANSFERASE SUBUNIT 1"/>
    <property type="match status" value="1"/>
</dbReference>
<keyword evidence="7 11" id="KW-0732">Signal</keyword>
<feature type="coiled-coil region" evidence="12">
    <location>
        <begin position="510"/>
        <end position="537"/>
    </location>
</feature>
<evidence type="ECO:0000256" key="10">
    <source>
        <dbReference type="ARBA" id="ARBA00023136"/>
    </source>
</evidence>
<dbReference type="Proteomes" id="UP001165740">
    <property type="component" value="Chromosome 4"/>
</dbReference>
<keyword evidence="12" id="KW-0175">Coiled coil</keyword>